<dbReference type="SUPFAM" id="SSF55729">
    <property type="entry name" value="Acyl-CoA N-acyltransferases (Nat)"/>
    <property type="match status" value="1"/>
</dbReference>
<feature type="domain" description="N-acetyltransferase" evidence="1">
    <location>
        <begin position="2"/>
        <end position="157"/>
    </location>
</feature>
<dbReference type="Pfam" id="PF00583">
    <property type="entry name" value="Acetyltransf_1"/>
    <property type="match status" value="1"/>
</dbReference>
<evidence type="ECO:0000313" key="3">
    <source>
        <dbReference type="EMBL" id="PAE07194.1"/>
    </source>
</evidence>
<evidence type="ECO:0000259" key="1">
    <source>
        <dbReference type="PROSITE" id="PS51186"/>
    </source>
</evidence>
<sequence length="157" mass="18513">MVHIRKVKKSEEALLHNLMQFYIYEFSKYIPEIKLESNFKYKPFDLSQNWEDETHFAYFFCLKTEVIGFALIESNKKINTVLEFFVLASYQGKGFGKAAARNIFKAFDGYWNVSQIEKNQPALAFWRKTISDITNGGMEEVYENRTYVQKFHTSSIV</sequence>
<dbReference type="OrthoDB" id="8479334at2"/>
<dbReference type="EMBL" id="NPBH01000055">
    <property type="protein sequence ID" value="PAE07194.1"/>
    <property type="molecule type" value="Genomic_DNA"/>
</dbReference>
<comment type="caution">
    <text evidence="3">The sequence shown here is derived from an EMBL/GenBank/DDBJ whole genome shotgun (WGS) entry which is preliminary data.</text>
</comment>
<protein>
    <recommendedName>
        <fullName evidence="1">N-acetyltransferase domain-containing protein</fullName>
    </recommendedName>
</protein>
<dbReference type="RefSeq" id="WP_095218791.1">
    <property type="nucleotide sequence ID" value="NZ_NPBH01000055.1"/>
</dbReference>
<dbReference type="Proteomes" id="UP000216475">
    <property type="component" value="Unassembled WGS sequence"/>
</dbReference>
<dbReference type="Proteomes" id="UP000216852">
    <property type="component" value="Unassembled WGS sequence"/>
</dbReference>
<proteinExistence type="predicted"/>
<dbReference type="InterPro" id="IPR000182">
    <property type="entry name" value="GNAT_dom"/>
</dbReference>
<dbReference type="InterPro" id="IPR016181">
    <property type="entry name" value="Acyl_CoA_acyltransferase"/>
</dbReference>
<dbReference type="PROSITE" id="PS51186">
    <property type="entry name" value="GNAT"/>
    <property type="match status" value="1"/>
</dbReference>
<name>A0A268HBG6_9BACI</name>
<gene>
    <name evidence="2" type="ORF">CHH48_08905</name>
    <name evidence="3" type="ORF">CHI12_11975</name>
</gene>
<reference evidence="4 5" key="1">
    <citation type="submission" date="2017-07" db="EMBL/GenBank/DDBJ databases">
        <title>Isolation and whole genome analysis of endospore-forming bacteria from heroin.</title>
        <authorList>
            <person name="Kalinowski J."/>
            <person name="Ahrens B."/>
            <person name="Al-Dilaimi A."/>
            <person name="Winkler A."/>
            <person name="Wibberg D."/>
            <person name="Schleenbecker U."/>
            <person name="Ruckert C."/>
            <person name="Wolfel R."/>
            <person name="Grass G."/>
        </authorList>
    </citation>
    <scope>NUCLEOTIDE SEQUENCE [LARGE SCALE GENOMIC DNA]</scope>
    <source>
        <strain evidence="3 4">7509</strain>
        <strain evidence="2 5">7517-1</strain>
    </source>
</reference>
<dbReference type="EMBL" id="NPBJ01000016">
    <property type="protein sequence ID" value="PAE00112.1"/>
    <property type="molecule type" value="Genomic_DNA"/>
</dbReference>
<dbReference type="AlphaFoldDB" id="A0A268HBG6"/>
<keyword evidence="5" id="KW-1185">Reference proteome</keyword>
<dbReference type="CDD" id="cd04301">
    <property type="entry name" value="NAT_SF"/>
    <property type="match status" value="1"/>
</dbReference>
<dbReference type="GO" id="GO:0016747">
    <property type="term" value="F:acyltransferase activity, transferring groups other than amino-acyl groups"/>
    <property type="evidence" value="ECO:0007669"/>
    <property type="project" value="InterPro"/>
</dbReference>
<organism evidence="3 4">
    <name type="scientific">Terribacillus saccharophilus</name>
    <dbReference type="NCBI Taxonomy" id="361277"/>
    <lineage>
        <taxon>Bacteria</taxon>
        <taxon>Bacillati</taxon>
        <taxon>Bacillota</taxon>
        <taxon>Bacilli</taxon>
        <taxon>Bacillales</taxon>
        <taxon>Bacillaceae</taxon>
        <taxon>Terribacillus</taxon>
    </lineage>
</organism>
<accession>A0A268HBG6</accession>
<evidence type="ECO:0000313" key="5">
    <source>
        <dbReference type="Proteomes" id="UP000216852"/>
    </source>
</evidence>
<dbReference type="Gene3D" id="3.40.630.30">
    <property type="match status" value="1"/>
</dbReference>
<evidence type="ECO:0000313" key="4">
    <source>
        <dbReference type="Proteomes" id="UP000216475"/>
    </source>
</evidence>
<evidence type="ECO:0000313" key="2">
    <source>
        <dbReference type="EMBL" id="PAE00112.1"/>
    </source>
</evidence>